<feature type="compositionally biased region" description="Acidic residues" evidence="1">
    <location>
        <begin position="572"/>
        <end position="591"/>
    </location>
</feature>
<accession>C1MVH3</accession>
<reference evidence="2 3" key="1">
    <citation type="journal article" date="2009" name="Science">
        <title>Green evolution and dynamic adaptations revealed by genomes of the marine picoeukaryotes Micromonas.</title>
        <authorList>
            <person name="Worden A.Z."/>
            <person name="Lee J.H."/>
            <person name="Mock T."/>
            <person name="Rouze P."/>
            <person name="Simmons M.P."/>
            <person name="Aerts A.L."/>
            <person name="Allen A.E."/>
            <person name="Cuvelier M.L."/>
            <person name="Derelle E."/>
            <person name="Everett M.V."/>
            <person name="Foulon E."/>
            <person name="Grimwood J."/>
            <person name="Gundlach H."/>
            <person name="Henrissat B."/>
            <person name="Napoli C."/>
            <person name="McDonald S.M."/>
            <person name="Parker M.S."/>
            <person name="Rombauts S."/>
            <person name="Salamov A."/>
            <person name="Von Dassow P."/>
            <person name="Badger J.H."/>
            <person name="Coutinho P.M."/>
            <person name="Demir E."/>
            <person name="Dubchak I."/>
            <person name="Gentemann C."/>
            <person name="Eikrem W."/>
            <person name="Gready J.E."/>
            <person name="John U."/>
            <person name="Lanier W."/>
            <person name="Lindquist E.A."/>
            <person name="Lucas S."/>
            <person name="Mayer K.F."/>
            <person name="Moreau H."/>
            <person name="Not F."/>
            <person name="Otillar R."/>
            <person name="Panaud O."/>
            <person name="Pangilinan J."/>
            <person name="Paulsen I."/>
            <person name="Piegu B."/>
            <person name="Poliakov A."/>
            <person name="Robbens S."/>
            <person name="Schmutz J."/>
            <person name="Toulza E."/>
            <person name="Wyss T."/>
            <person name="Zelensky A."/>
            <person name="Zhou K."/>
            <person name="Armbrust E.V."/>
            <person name="Bhattacharya D."/>
            <person name="Goodenough U.W."/>
            <person name="Van de Peer Y."/>
            <person name="Grigoriev I.V."/>
        </authorList>
    </citation>
    <scope>NUCLEOTIDE SEQUENCE [LARGE SCALE GENOMIC DNA]</scope>
    <source>
        <strain evidence="2 3">CCMP1545</strain>
    </source>
</reference>
<gene>
    <name evidence="2" type="ORF">MICPUCDRAFT_65392</name>
</gene>
<feature type="region of interest" description="Disordered" evidence="1">
    <location>
        <begin position="419"/>
        <end position="465"/>
    </location>
</feature>
<dbReference type="KEGG" id="mpp:MICPUCDRAFT_65392"/>
<dbReference type="PANTHER" id="PTHR33487">
    <property type="entry name" value="CILIA- AND FLAGELLA-ASSOCIATED PROTEIN 54"/>
    <property type="match status" value="1"/>
</dbReference>
<dbReference type="PANTHER" id="PTHR33487:SF1">
    <property type="entry name" value="CILIA- AND FLAGELLA-ASSOCIATED PROTEIN 54"/>
    <property type="match status" value="1"/>
</dbReference>
<feature type="region of interest" description="Disordered" evidence="1">
    <location>
        <begin position="505"/>
        <end position="651"/>
    </location>
</feature>
<evidence type="ECO:0000313" key="2">
    <source>
        <dbReference type="EMBL" id="EEH55704.1"/>
    </source>
</evidence>
<name>C1MVH3_MICPC</name>
<dbReference type="GeneID" id="9685191"/>
<feature type="compositionally biased region" description="Basic and acidic residues" evidence="1">
    <location>
        <begin position="505"/>
        <end position="545"/>
    </location>
</feature>
<dbReference type="GO" id="GO:0060271">
    <property type="term" value="P:cilium assembly"/>
    <property type="evidence" value="ECO:0007669"/>
    <property type="project" value="TreeGrafter"/>
</dbReference>
<evidence type="ECO:0000256" key="1">
    <source>
        <dbReference type="SAM" id="MobiDB-lite"/>
    </source>
</evidence>
<feature type="non-terminal residue" evidence="2">
    <location>
        <position position="841"/>
    </location>
</feature>
<proteinExistence type="predicted"/>
<dbReference type="RefSeq" id="XP_003059752.1">
    <property type="nucleotide sequence ID" value="XM_003059706.1"/>
</dbReference>
<dbReference type="Proteomes" id="UP000001876">
    <property type="component" value="Unassembled WGS sequence"/>
</dbReference>
<feature type="compositionally biased region" description="Basic and acidic residues" evidence="1">
    <location>
        <begin position="552"/>
        <end position="561"/>
    </location>
</feature>
<keyword evidence="3" id="KW-1185">Reference proteome</keyword>
<sequence>MRALLKARAHSRVFVPERWLETRELQPPPGMRSTKTLGRTLGTNGETISRFRTAGDVPPPRHGTRSAQFFTTVHDDVDVIITTTPLQRFLKSVGVAYGDAAATAKTHNDRETLCQSLLELGDVRAREGDVAGAVQDWSDCLDELTGCYKTIETAGCASLPPDAESRLRAFGLWGCARGACAAAKLAKWGATRLDAGKRLESARLASALFAAPFCSTIAHSQRALDLISLRYDSFPELWIGVEVNAADMYRFDAKTVCDLALASAEIVLQSGRALEAIPAACLAEHLASFALFDVHKTVKARTLQATALADVGQHAAAADRLASLLAGAALPSVAGGPRGRVIVDAAGAAIARLESIPVNPKFDPSKPLGAGVNQPIVRCLREVEMRAEVAALYGADLVAEVELSRANWLSSLAVPAAEWRSGGAVDPAPKKRSSKPRDAADAPPPEEEGEDAAGAPAEPDDPDARDGFLRAAEEVLRRVVSSTEADIATTATAAQATIDAAREKRAAARAAREEKGAAARARRETAEKRAEEKRAKEARAAEAARMRAGAEPPRDPNDRFEPPPVVLPGAKEDDDDAEAEEGGEEAAAEEGGEAKAEGDDADADAAEDGSTSKSNDEDDADAADEDDADADADDAVDDADDEDVVGEDKHPWVLASPAQLSALARASDALSVVLRAMDRSKDAFEVVVRCARSLESFGDGAPRGFVAGGATARKARDALARAGHSLWLRCRARACECLLDLSRHETARAHADAARAAADRLGDRERSRVFIFIATKARAALGDVAAAAEAYDELLAEMTTPQSPDERAHAPPTGAFFARVAGTAAELALRRGDAVEAERKV</sequence>
<dbReference type="EMBL" id="GG663741">
    <property type="protein sequence ID" value="EEH55704.1"/>
    <property type="molecule type" value="Genomic_DNA"/>
</dbReference>
<organism evidence="3">
    <name type="scientific">Micromonas pusilla (strain CCMP1545)</name>
    <name type="common">Picoplanktonic green alga</name>
    <dbReference type="NCBI Taxonomy" id="564608"/>
    <lineage>
        <taxon>Eukaryota</taxon>
        <taxon>Viridiplantae</taxon>
        <taxon>Chlorophyta</taxon>
        <taxon>Mamiellophyceae</taxon>
        <taxon>Mamiellales</taxon>
        <taxon>Mamiellaceae</taxon>
        <taxon>Micromonas</taxon>
    </lineage>
</organism>
<feature type="compositionally biased region" description="Acidic residues" evidence="1">
    <location>
        <begin position="616"/>
        <end position="645"/>
    </location>
</feature>
<protein>
    <submittedName>
        <fullName evidence="2">Predicted protein</fullName>
    </submittedName>
</protein>
<dbReference type="AlphaFoldDB" id="C1MVH3"/>
<evidence type="ECO:0000313" key="3">
    <source>
        <dbReference type="Proteomes" id="UP000001876"/>
    </source>
</evidence>